<dbReference type="Proteomes" id="UP000662747">
    <property type="component" value="Chromosome"/>
</dbReference>
<sequence>MDGFTPGRSAPISPFSNDPRQRTPNEENYQKIYRPGSTRCNIFDVNGDGINELVFTVNYKSLMDIGTHHLTCRLYYSNPAFCNFSYGETAQTPCGWLCNASTATSIDYHVEFTATNLAPTASAAATPTSPSWSDKVQFKATAKDPDGQQGPVSLFYRWYVVSRPSNSTSIFSAPNISNPELQFTSDRDIGNWTFRLEVDDDEGELVTAPYQFTVPNVPPSFAVTGPSQVPTKQSIQLGVTATTDGDGGNLSFVWDIVSAPAGATPVPRNGYATTSSLSIPTTEKEIGPWRFRVTGKDNEGAELVREATVEVLNLKPRIEFAGGTTVDEGTPINLETTILTDDDGGDLSFQWEVVQAPARSGLTVPSVQSAFATLNIPANKAVPGTWIFRLTATDNEGASEKKEISVLVDGYPQVAYSRKPEVHVRGVGNLVLDASPSEDPDSPCPNEPSRCHLTDGRFATVSPGLVSYAWYISPAAGETPLRVQILFPHIADTGPVLTFGPEDLSKGEWFFELRIQDGEGNEETSQFSVDVQYPNTAPTPHVSVPGVRPTVLLSGLTLANIIVDGSASMDPDNTYDGTPASSGLGISNYEWVVTPPVGCSFPAPPNGPQAKSVLLFEAGTTVPAACQGRWTAQLTVTDDNPEPLKSVATLQFAIGNCAALACLDAPVPGNEKVLQEDDELGVLVALHLDSALYDDPVFALGTRVEMSIVASGSSTVVYSTTTPILTQQSRGQPIILNWNARDISGTRLSGTYDITLSVRTQAGTAPGVAQGQRVIVVENVTTQVLASGDLVIRRERLRDTSQRAEFHINIAGELPGVPIDSIRWRVMDEAGSTVATQTIPRGNSFPQLVRWDGRKSEGGELVPGGRYTFTAESMRNGVGLGPSAPLAFTLYSLEADPVVIAPGAVGTPADWVHLERAVPAVPVTAANFAQRRMRMSPLELRVTPLQPGGTVTLELENSPAGLVELFENGTSFKPITLPMQWDAATTPSLNARLLAYGLSAFGDVTFKLTYRVGGLVLDEERVRYRLGPSPAAVGVASALAPRFRVVRTVNDGQPILVALDPTRHRERAGRMANVYLVAHRDAAAWAADNTLLDVAAGPKPLTIGAANTPPTILELWGASHAGNYDVVYDFGNFADSPSAFRGDGKLDPGDLLDSPDGFAAVEVESSLLAPGPAAVSKVEYGGSYDVPLYTTHIEYGWDGVILPTGFDFPLRGLAVFPTVMTGKRPLVVFAHGNHLPQHVLSGAPPVPITVSSLMTSDENYRGYLYLQQHLASRGFITISVDLDATNGSGWLGYPALEGSDGIQARAWIVLKNIELLLKTPSAVPALAGAIDFSQIYLVGHSRGGEAVIVAEHQLRNLAVPGVIPPKESLVGLNASNIKGIVGLAPVSMAIESLYIQNHSSPFLLLYGNADGDVNGFTDGCHPFRHYDRAQRDSFAIRIEGANHNFFNTSWTTSDATHQLVSSTPGVLSLDLLKAIPLTPPVGDPSTLLSATQQRDIAKAYVTAFLMMLAQGDRGTREYFLQPPAKLSVSGLSPSPRLHTQARLRSLSGRTWVMDDFESNPAEAISSSGQAVTYSASPVKEAQLLDLDLGNETGIENRFFQDTNGVRFSWGGPATYEQELPSGKQDLRLANTINFRLAQPPITPSAPVAPLSLQVELEDATGRREALSLSAFDPVAPIYESVVWHPYKPYRIDGVVNPAARSKNATTAAFKTYRIPLAAFANTSVSLDMEHIVKVRFRMGGSGETPQGSLALDDLEIEF</sequence>
<evidence type="ECO:0000256" key="1">
    <source>
        <dbReference type="SAM" id="MobiDB-lite"/>
    </source>
</evidence>
<dbReference type="Gene3D" id="2.60.40.4070">
    <property type="match status" value="1"/>
</dbReference>
<gene>
    <name evidence="2" type="ORF">JY651_37890</name>
</gene>
<evidence type="ECO:0000313" key="2">
    <source>
        <dbReference type="EMBL" id="QSQ20951.1"/>
    </source>
</evidence>
<reference evidence="2 3" key="1">
    <citation type="submission" date="2021-02" db="EMBL/GenBank/DDBJ databases">
        <title>De Novo genome assembly of isolated myxobacteria.</title>
        <authorList>
            <person name="Stevens D.C."/>
        </authorList>
    </citation>
    <scope>NUCLEOTIDE SEQUENCE [LARGE SCALE GENOMIC DNA]</scope>
    <source>
        <strain evidence="3">SCPEA02</strain>
    </source>
</reference>
<dbReference type="SUPFAM" id="SSF53474">
    <property type="entry name" value="alpha/beta-Hydrolases"/>
    <property type="match status" value="1"/>
</dbReference>
<protein>
    <submittedName>
        <fullName evidence="2">Uncharacterized protein</fullName>
    </submittedName>
</protein>
<name>A0ABX7NQ20_9BACT</name>
<dbReference type="Gene3D" id="2.60.40.10">
    <property type="entry name" value="Immunoglobulins"/>
    <property type="match status" value="3"/>
</dbReference>
<dbReference type="Pfam" id="PF22352">
    <property type="entry name" value="K319L-like_PKD"/>
    <property type="match status" value="1"/>
</dbReference>
<dbReference type="EMBL" id="CP071090">
    <property type="protein sequence ID" value="QSQ20951.1"/>
    <property type="molecule type" value="Genomic_DNA"/>
</dbReference>
<feature type="region of interest" description="Disordered" evidence="1">
    <location>
        <begin position="1"/>
        <end position="24"/>
    </location>
</feature>
<dbReference type="InterPro" id="IPR013783">
    <property type="entry name" value="Ig-like_fold"/>
</dbReference>
<dbReference type="RefSeq" id="WP_206722531.1">
    <property type="nucleotide sequence ID" value="NZ_CP071090.1"/>
</dbReference>
<dbReference type="InterPro" id="IPR029058">
    <property type="entry name" value="AB_hydrolase_fold"/>
</dbReference>
<proteinExistence type="predicted"/>
<keyword evidence="3" id="KW-1185">Reference proteome</keyword>
<evidence type="ECO:0000313" key="3">
    <source>
        <dbReference type="Proteomes" id="UP000662747"/>
    </source>
</evidence>
<organism evidence="2 3">
    <name type="scientific">Pyxidicoccus parkwayensis</name>
    <dbReference type="NCBI Taxonomy" id="2813578"/>
    <lineage>
        <taxon>Bacteria</taxon>
        <taxon>Pseudomonadati</taxon>
        <taxon>Myxococcota</taxon>
        <taxon>Myxococcia</taxon>
        <taxon>Myxococcales</taxon>
        <taxon>Cystobacterineae</taxon>
        <taxon>Myxococcaceae</taxon>
        <taxon>Pyxidicoccus</taxon>
    </lineage>
</organism>
<accession>A0ABX7NQ20</accession>
<dbReference type="Gene3D" id="3.40.50.1820">
    <property type="entry name" value="alpha/beta hydrolase"/>
    <property type="match status" value="1"/>
</dbReference>